<dbReference type="PRINTS" id="PR00368">
    <property type="entry name" value="FADPNR"/>
</dbReference>
<protein>
    <recommendedName>
        <fullName evidence="6">FAD/NAD(P)-binding domain-containing protein</fullName>
    </recommendedName>
</protein>
<dbReference type="AlphaFoldDB" id="A0A7S4AKW3"/>
<accession>A0A7S4AKW3</accession>
<dbReference type="GO" id="GO:0097237">
    <property type="term" value="P:cellular response to toxic substance"/>
    <property type="evidence" value="ECO:0007669"/>
    <property type="project" value="UniProtKB-ARBA"/>
</dbReference>
<dbReference type="Gene3D" id="3.50.50.60">
    <property type="entry name" value="FAD/NAD(P)-binding domain"/>
    <property type="match status" value="2"/>
</dbReference>
<dbReference type="InterPro" id="IPR036188">
    <property type="entry name" value="FAD/NAD-bd_sf"/>
</dbReference>
<evidence type="ECO:0000256" key="5">
    <source>
        <dbReference type="SAM" id="SignalP"/>
    </source>
</evidence>
<dbReference type="GO" id="GO:0016491">
    <property type="term" value="F:oxidoreductase activity"/>
    <property type="evidence" value="ECO:0007669"/>
    <property type="project" value="UniProtKB-KW"/>
</dbReference>
<name>A0A7S4AKW3_9STRA</name>
<dbReference type="InterPro" id="IPR023753">
    <property type="entry name" value="FAD/NAD-binding_dom"/>
</dbReference>
<comment type="similarity">
    <text evidence="1">Belongs to the class-II pyridine nucleotide-disulfide oxidoreductase family.</text>
</comment>
<evidence type="ECO:0000259" key="6">
    <source>
        <dbReference type="Pfam" id="PF07992"/>
    </source>
</evidence>
<keyword evidence="3" id="KW-0560">Oxidoreductase</keyword>
<feature type="chain" id="PRO_5031094503" description="FAD/NAD(P)-binding domain-containing protein" evidence="5">
    <location>
        <begin position="31"/>
        <end position="480"/>
    </location>
</feature>
<dbReference type="PRINTS" id="PR00469">
    <property type="entry name" value="PNDRDTASEII"/>
</dbReference>
<dbReference type="SUPFAM" id="SSF51905">
    <property type="entry name" value="FAD/NAD(P)-binding domain"/>
    <property type="match status" value="1"/>
</dbReference>
<feature type="region of interest" description="Disordered" evidence="4">
    <location>
        <begin position="201"/>
        <end position="227"/>
    </location>
</feature>
<organism evidence="7">
    <name type="scientific">Pseudo-nitzschia australis</name>
    <dbReference type="NCBI Taxonomy" id="44445"/>
    <lineage>
        <taxon>Eukaryota</taxon>
        <taxon>Sar</taxon>
        <taxon>Stramenopiles</taxon>
        <taxon>Ochrophyta</taxon>
        <taxon>Bacillariophyta</taxon>
        <taxon>Bacillariophyceae</taxon>
        <taxon>Bacillariophycidae</taxon>
        <taxon>Bacillariales</taxon>
        <taxon>Bacillariaceae</taxon>
        <taxon>Pseudo-nitzschia</taxon>
    </lineage>
</organism>
<gene>
    <name evidence="7" type="ORF">PAUS00366_LOCUS11846</name>
</gene>
<evidence type="ECO:0000256" key="4">
    <source>
        <dbReference type="SAM" id="MobiDB-lite"/>
    </source>
</evidence>
<dbReference type="Pfam" id="PF07992">
    <property type="entry name" value="Pyr_redox_2"/>
    <property type="match status" value="1"/>
</dbReference>
<dbReference type="InterPro" id="IPR050097">
    <property type="entry name" value="Ferredoxin-NADP_redctase_2"/>
</dbReference>
<proteinExistence type="inferred from homology"/>
<reference evidence="7" key="1">
    <citation type="submission" date="2021-01" db="EMBL/GenBank/DDBJ databases">
        <authorList>
            <person name="Corre E."/>
            <person name="Pelletier E."/>
            <person name="Niang G."/>
            <person name="Scheremetjew M."/>
            <person name="Finn R."/>
            <person name="Kale V."/>
            <person name="Holt S."/>
            <person name="Cochrane G."/>
            <person name="Meng A."/>
            <person name="Brown T."/>
            <person name="Cohen L."/>
        </authorList>
    </citation>
    <scope>NUCLEOTIDE SEQUENCE</scope>
    <source>
        <strain evidence="7">10249 10 AB</strain>
    </source>
</reference>
<dbReference type="PANTHER" id="PTHR48105">
    <property type="entry name" value="THIOREDOXIN REDUCTASE 1-RELATED-RELATED"/>
    <property type="match status" value="1"/>
</dbReference>
<evidence type="ECO:0000256" key="1">
    <source>
        <dbReference type="ARBA" id="ARBA00009333"/>
    </source>
</evidence>
<evidence type="ECO:0000256" key="2">
    <source>
        <dbReference type="ARBA" id="ARBA00022630"/>
    </source>
</evidence>
<keyword evidence="5" id="KW-0732">Signal</keyword>
<evidence type="ECO:0000313" key="7">
    <source>
        <dbReference type="EMBL" id="CAE0719092.1"/>
    </source>
</evidence>
<feature type="domain" description="FAD/NAD(P)-binding" evidence="6">
    <location>
        <begin position="117"/>
        <end position="456"/>
    </location>
</feature>
<feature type="signal peptide" evidence="5">
    <location>
        <begin position="1"/>
        <end position="30"/>
    </location>
</feature>
<sequence length="480" mass="51349">MAGSRVHGKSSNSNVLFLLAIGFACTVIHHSSNSIAPVVSSFVYPSGSGKSSVHTTARTIVRQTARTATTTTSSTFSSSVSKLVLRMSEDAEDDDDDMSWLQGPPPDQPEMEIIECDVAIIGGGPAGCTCALYTSRADLSTVILDKNEAIGALAITSHIANYPGVDKAMSGLELLQQMKNQAIEYGTRICDRAQVFMIEIQDDGSSTDSDGDSTDSDTKKDDNTAKSNPYNKVVYTPDYTVKARSLVLATGAMGRSMPYLPGEEKYLGQGVSYCATCDGAFYRGSEVAVFGATGEAMEEAMFLTKFASTVHWITPTDVVGYLERKESGEHKNVEMNSLFDDEVLRDLLNTPNVKHHNRVRLREVEGDVAGVTGVRVQAIGAPEETVIPCEGAFIYGAGGGSKPITDFLGGSGINLDEDGGVITDDTMESTSHKGIFAIGDIRNTPFKQVVVAASDGCVAAMSIEKFLKGRKIIKVDWVHK</sequence>
<dbReference type="EMBL" id="HBIX01016375">
    <property type="protein sequence ID" value="CAE0719092.1"/>
    <property type="molecule type" value="Transcribed_RNA"/>
</dbReference>
<keyword evidence="2" id="KW-0285">Flavoprotein</keyword>
<evidence type="ECO:0000256" key="3">
    <source>
        <dbReference type="ARBA" id="ARBA00023002"/>
    </source>
</evidence>
<dbReference type="PROSITE" id="PS51257">
    <property type="entry name" value="PROKAR_LIPOPROTEIN"/>
    <property type="match status" value="1"/>
</dbReference>